<dbReference type="PANTHER" id="PTHR11804">
    <property type="entry name" value="PROTEASE M3 THIMET OLIGOPEPTIDASE-RELATED"/>
    <property type="match status" value="1"/>
</dbReference>
<keyword evidence="1 6" id="KW-0645">Protease</keyword>
<sequence>MILTNEKIEKKPRKFYNKEINLNDWNDVKNELESLLAEEINSVNDLLKFLEKWSEFDAILSEEMAWRYIRMTCDTKEENSKAFNDFYANIISPASEYDFLLKKKFYDSPYRKELKNESYEHMNRLVSRDIEIFRKENLPLKIKEQELSSKYGEIISKITVEYDGEERTLSQMGIYLKNPDRKIREDAWKLVNNAILEHHEELETLFDELKNIRIQIAKNAGYENFRDYMHDAKRRFDFTPKDLFEFHKSVEKTVVPALSKLNEERRKKLNVETLKPWDTEVDVDGKILKPFRTEEEFVEKAIKILKRVDSDFAKNIEKMKNSGFLDLINRKGKAPGGYNYPLRETGAAFIFMNAVGIHGNVKTLLHESGHAQHTFYSKDIPISILKDFPSEVAELASMSMELLTLEYLDEYYNNPEDLKKAKREQLEGTLKILPWVMIVDAFQHWIYTNPNHTIEERDNYFGELMDRFNPGIDWSGLDKEKRIRWLRQLHIFEVPFYYIEYAMSQLGAIAVYKNYKENGKEAIEQYKNFLSSGFKYPVKKLYEIAGIKFDFSEKYISELVEFIMDEIESL</sequence>
<dbReference type="EMBL" id="FQUI01000017">
    <property type="protein sequence ID" value="SHE82944.1"/>
    <property type="molecule type" value="Genomic_DNA"/>
</dbReference>
<evidence type="ECO:0000256" key="3">
    <source>
        <dbReference type="ARBA" id="ARBA00022801"/>
    </source>
</evidence>
<dbReference type="OrthoDB" id="9762795at2"/>
<evidence type="ECO:0000313" key="9">
    <source>
        <dbReference type="Proteomes" id="UP000184334"/>
    </source>
</evidence>
<dbReference type="STRING" id="1122195.SAMN02745164_01221"/>
<organism evidence="8 9">
    <name type="scientific">Marinitoga hydrogenitolerans (strain DSM 16785 / JCM 12826 / AT1271)</name>
    <dbReference type="NCBI Taxonomy" id="1122195"/>
    <lineage>
        <taxon>Bacteria</taxon>
        <taxon>Thermotogati</taxon>
        <taxon>Thermotogota</taxon>
        <taxon>Thermotogae</taxon>
        <taxon>Petrotogales</taxon>
        <taxon>Petrotogaceae</taxon>
        <taxon>Marinitoga</taxon>
    </lineage>
</organism>
<evidence type="ECO:0000313" key="8">
    <source>
        <dbReference type="EMBL" id="SHE82944.1"/>
    </source>
</evidence>
<name>A0A1M4WP12_MARH1</name>
<dbReference type="Gene3D" id="1.10.1370.30">
    <property type="match status" value="1"/>
</dbReference>
<proteinExistence type="inferred from homology"/>
<dbReference type="Proteomes" id="UP000184334">
    <property type="component" value="Unassembled WGS sequence"/>
</dbReference>
<dbReference type="GO" id="GO:0004222">
    <property type="term" value="F:metalloendopeptidase activity"/>
    <property type="evidence" value="ECO:0007669"/>
    <property type="project" value="InterPro"/>
</dbReference>
<evidence type="ECO:0000256" key="5">
    <source>
        <dbReference type="ARBA" id="ARBA00023049"/>
    </source>
</evidence>
<dbReference type="InterPro" id="IPR001567">
    <property type="entry name" value="Pept_M3A_M3B_dom"/>
</dbReference>
<dbReference type="Pfam" id="PF01432">
    <property type="entry name" value="Peptidase_M3"/>
    <property type="match status" value="1"/>
</dbReference>
<keyword evidence="2 6" id="KW-0479">Metal-binding</keyword>
<dbReference type="PANTHER" id="PTHR11804:SF48">
    <property type="entry name" value="PUTATIVE-RELATED"/>
    <property type="match status" value="1"/>
</dbReference>
<dbReference type="GO" id="GO:0006508">
    <property type="term" value="P:proteolysis"/>
    <property type="evidence" value="ECO:0007669"/>
    <property type="project" value="UniProtKB-KW"/>
</dbReference>
<dbReference type="InterPro" id="IPR011976">
    <property type="entry name" value="Pept_M3B_oligopep-rel"/>
</dbReference>
<accession>A0A1M4WP12</accession>
<dbReference type="SUPFAM" id="SSF55486">
    <property type="entry name" value="Metalloproteases ('zincins'), catalytic domain"/>
    <property type="match status" value="1"/>
</dbReference>
<dbReference type="RefSeq" id="WP_072864516.1">
    <property type="nucleotide sequence ID" value="NZ_FQUI01000017.1"/>
</dbReference>
<dbReference type="CDD" id="cd09606">
    <property type="entry name" value="M3B_PepF"/>
    <property type="match status" value="1"/>
</dbReference>
<gene>
    <name evidence="8" type="ORF">SAMN02745164_01221</name>
</gene>
<evidence type="ECO:0000259" key="7">
    <source>
        <dbReference type="Pfam" id="PF01432"/>
    </source>
</evidence>
<evidence type="ECO:0000256" key="1">
    <source>
        <dbReference type="ARBA" id="ARBA00022670"/>
    </source>
</evidence>
<keyword evidence="9" id="KW-1185">Reference proteome</keyword>
<evidence type="ECO:0000256" key="2">
    <source>
        <dbReference type="ARBA" id="ARBA00022723"/>
    </source>
</evidence>
<evidence type="ECO:0000256" key="6">
    <source>
        <dbReference type="RuleBase" id="RU003435"/>
    </source>
</evidence>
<reference evidence="8" key="1">
    <citation type="submission" date="2016-11" db="EMBL/GenBank/DDBJ databases">
        <authorList>
            <person name="Varghese N."/>
            <person name="Submissions S."/>
        </authorList>
    </citation>
    <scope>NUCLEOTIDE SEQUENCE [LARGE SCALE GENOMIC DNA]</scope>
    <source>
        <strain evidence="8">DSM 16785</strain>
    </source>
</reference>
<comment type="caution">
    <text evidence="8">The sequence shown here is derived from an EMBL/GenBank/DDBJ whole genome shotgun (WGS) entry which is preliminary data.</text>
</comment>
<protein>
    <submittedName>
        <fullName evidence="8">Oligoendopeptidase F</fullName>
    </submittedName>
</protein>
<keyword evidence="4 6" id="KW-0862">Zinc</keyword>
<keyword evidence="5 6" id="KW-0482">Metalloprotease</keyword>
<keyword evidence="3 6" id="KW-0378">Hydrolase</keyword>
<dbReference type="InterPro" id="IPR045090">
    <property type="entry name" value="Pept_M3A_M3B"/>
</dbReference>
<dbReference type="AlphaFoldDB" id="A0A1M4WP12"/>
<dbReference type="NCBIfam" id="TIGR02289">
    <property type="entry name" value="M3_not_pepF"/>
    <property type="match status" value="1"/>
</dbReference>
<dbReference type="GO" id="GO:0046872">
    <property type="term" value="F:metal ion binding"/>
    <property type="evidence" value="ECO:0007669"/>
    <property type="project" value="UniProtKB-UniRule"/>
</dbReference>
<feature type="domain" description="Peptidase M3A/M3B catalytic" evidence="7">
    <location>
        <begin position="175"/>
        <end position="559"/>
    </location>
</feature>
<dbReference type="GO" id="GO:0006518">
    <property type="term" value="P:peptide metabolic process"/>
    <property type="evidence" value="ECO:0007669"/>
    <property type="project" value="TreeGrafter"/>
</dbReference>
<comment type="cofactor">
    <cofactor evidence="6">
        <name>Zn(2+)</name>
        <dbReference type="ChEBI" id="CHEBI:29105"/>
    </cofactor>
    <text evidence="6">Binds 1 zinc ion.</text>
</comment>
<evidence type="ECO:0000256" key="4">
    <source>
        <dbReference type="ARBA" id="ARBA00022833"/>
    </source>
</evidence>
<comment type="similarity">
    <text evidence="6">Belongs to the peptidase M3 family.</text>
</comment>